<keyword evidence="3 7" id="KW-0808">Transferase</keyword>
<dbReference type="InterPro" id="IPR001451">
    <property type="entry name" value="Hexapep"/>
</dbReference>
<proteinExistence type="inferred from homology"/>
<feature type="domain" description="UDP-3-O-[3-hydroxymyristoyl] glucosamine N-acyltransferase non-repeat region" evidence="8">
    <location>
        <begin position="21"/>
        <end position="86"/>
    </location>
</feature>
<dbReference type="HAMAP" id="MF_00523">
    <property type="entry name" value="LpxD"/>
    <property type="match status" value="1"/>
</dbReference>
<evidence type="ECO:0000259" key="8">
    <source>
        <dbReference type="Pfam" id="PF04613"/>
    </source>
</evidence>
<dbReference type="InterPro" id="IPR011004">
    <property type="entry name" value="Trimer_LpxA-like_sf"/>
</dbReference>
<keyword evidence="10" id="KW-1185">Reference proteome</keyword>
<dbReference type="Pfam" id="PF14602">
    <property type="entry name" value="Hexapep_2"/>
    <property type="match status" value="2"/>
</dbReference>
<dbReference type="Pfam" id="PF00132">
    <property type="entry name" value="Hexapep"/>
    <property type="match status" value="2"/>
</dbReference>
<sequence>MTLGELADALGLRLEGDGAKEIRRVATIQSAGPGELCFLANERYRAHLSASRAGAVILDEGSLSACPVDALVSDNPYADYARAAALLHPPRRPEAGVHPSANIHPDVTVPPTAHVAAGAVIEEGVILGESVVVGAGVYLGHFCQLGGGSVLAPRVVIGAHCRVGRNCVLHPGVVIGADGFGFAPDKQGWVKVPQLGGVQIGDRVEIGANTTVDRGAIEDTIIEDDVKLDNQVQVAHNVQIGARTAIAGCTAIAGSSRIGKGCMIAGGVGIAGHLSIVDGAVVTAMTLVSRSITEPGVYSGSLPMDDSAAWRKNSARFRKLDDLARRVTALERSEKQKGE</sequence>
<comment type="similarity">
    <text evidence="7">Belongs to the transferase hexapeptide repeat family. LpxD subfamily.</text>
</comment>
<comment type="pathway">
    <text evidence="7">Bacterial outer membrane biogenesis; LPS lipid A biosynthesis.</text>
</comment>
<dbReference type="Proteomes" id="UP001523550">
    <property type="component" value="Unassembled WGS sequence"/>
</dbReference>
<evidence type="ECO:0000256" key="1">
    <source>
        <dbReference type="ARBA" id="ARBA00022516"/>
    </source>
</evidence>
<dbReference type="Gene3D" id="3.40.1390.10">
    <property type="entry name" value="MurE/MurF, N-terminal domain"/>
    <property type="match status" value="1"/>
</dbReference>
<keyword evidence="2 7" id="KW-0441">Lipid A biosynthesis</keyword>
<dbReference type="Gene3D" id="2.160.10.10">
    <property type="entry name" value="Hexapeptide repeat proteins"/>
    <property type="match status" value="1"/>
</dbReference>
<feature type="active site" description="Proton acceptor" evidence="7">
    <location>
        <position position="236"/>
    </location>
</feature>
<keyword evidence="4 7" id="KW-0677">Repeat</keyword>
<evidence type="ECO:0000256" key="3">
    <source>
        <dbReference type="ARBA" id="ARBA00022679"/>
    </source>
</evidence>
<evidence type="ECO:0000256" key="6">
    <source>
        <dbReference type="ARBA" id="ARBA00023315"/>
    </source>
</evidence>
<dbReference type="CDD" id="cd03352">
    <property type="entry name" value="LbH_LpxD"/>
    <property type="match status" value="1"/>
</dbReference>
<evidence type="ECO:0000256" key="5">
    <source>
        <dbReference type="ARBA" id="ARBA00023098"/>
    </source>
</evidence>
<dbReference type="Gene3D" id="1.20.5.170">
    <property type="match status" value="1"/>
</dbReference>
<evidence type="ECO:0000256" key="7">
    <source>
        <dbReference type="HAMAP-Rule" id="MF_00523"/>
    </source>
</evidence>
<protein>
    <recommendedName>
        <fullName evidence="7">UDP-3-O-acylglucosamine N-acyltransferase</fullName>
        <ecNumber evidence="7">2.3.1.191</ecNumber>
    </recommendedName>
</protein>
<dbReference type="EMBL" id="JALJYF010000001">
    <property type="protein sequence ID" value="MCP1726627.1"/>
    <property type="molecule type" value="Genomic_DNA"/>
</dbReference>
<evidence type="ECO:0000256" key="4">
    <source>
        <dbReference type="ARBA" id="ARBA00022737"/>
    </source>
</evidence>
<dbReference type="GO" id="GO:0103118">
    <property type="term" value="F:UDP-3-O-[(3R)-3-hydroxyacyl]-glucosamine N-acyltransferase activity"/>
    <property type="evidence" value="ECO:0007669"/>
    <property type="project" value="UniProtKB-EC"/>
</dbReference>
<dbReference type="Pfam" id="PF04613">
    <property type="entry name" value="LpxD"/>
    <property type="match status" value="1"/>
</dbReference>
<dbReference type="NCBIfam" id="NF002060">
    <property type="entry name" value="PRK00892.1"/>
    <property type="match status" value="1"/>
</dbReference>
<comment type="function">
    <text evidence="7">Catalyzes the N-acylation of UDP-3-O-acylglucosamine using 3-hydroxyacyl-ACP as the acyl donor. Is involved in the biosynthesis of lipid A, a phosphorylated glycolipid that anchors the lipopolysaccharide to the outer membrane of the cell.</text>
</comment>
<keyword evidence="5 7" id="KW-0443">Lipid metabolism</keyword>
<keyword evidence="1 7" id="KW-0444">Lipid biosynthesis</keyword>
<comment type="catalytic activity">
    <reaction evidence="7">
        <text>a UDP-3-O-[(3R)-3-hydroxyacyl]-alpha-D-glucosamine + a (3R)-hydroxyacyl-[ACP] = a UDP-2-N,3-O-bis[(3R)-3-hydroxyacyl]-alpha-D-glucosamine + holo-[ACP] + H(+)</text>
        <dbReference type="Rhea" id="RHEA:53836"/>
        <dbReference type="Rhea" id="RHEA-COMP:9685"/>
        <dbReference type="Rhea" id="RHEA-COMP:9945"/>
        <dbReference type="ChEBI" id="CHEBI:15378"/>
        <dbReference type="ChEBI" id="CHEBI:64479"/>
        <dbReference type="ChEBI" id="CHEBI:78827"/>
        <dbReference type="ChEBI" id="CHEBI:137740"/>
        <dbReference type="ChEBI" id="CHEBI:137748"/>
        <dbReference type="EC" id="2.3.1.191"/>
    </reaction>
</comment>
<gene>
    <name evidence="7" type="primary">lpxD</name>
    <name evidence="9" type="ORF">J2T60_000592</name>
</gene>
<comment type="subunit">
    <text evidence="7">Homotrimer.</text>
</comment>
<dbReference type="EC" id="2.3.1.191" evidence="7"/>
<dbReference type="RefSeq" id="WP_253445221.1">
    <property type="nucleotide sequence ID" value="NZ_JALJYF010000001.1"/>
</dbReference>
<dbReference type="NCBIfam" id="TIGR01853">
    <property type="entry name" value="lipid_A_lpxD"/>
    <property type="match status" value="1"/>
</dbReference>
<dbReference type="PANTHER" id="PTHR43378">
    <property type="entry name" value="UDP-3-O-ACYLGLUCOSAMINE N-ACYLTRANSFERASE"/>
    <property type="match status" value="1"/>
</dbReference>
<dbReference type="InterPro" id="IPR007691">
    <property type="entry name" value="LpxD"/>
</dbReference>
<name>A0ABT1G6B1_9GAMM</name>
<dbReference type="SUPFAM" id="SSF51161">
    <property type="entry name" value="Trimeric LpxA-like enzymes"/>
    <property type="match status" value="1"/>
</dbReference>
<organism evidence="9 10">
    <name type="scientific">Natronospira proteinivora</name>
    <dbReference type="NCBI Taxonomy" id="1807133"/>
    <lineage>
        <taxon>Bacteria</taxon>
        <taxon>Pseudomonadati</taxon>
        <taxon>Pseudomonadota</taxon>
        <taxon>Gammaproteobacteria</taxon>
        <taxon>Natronospirales</taxon>
        <taxon>Natronospiraceae</taxon>
        <taxon>Natronospira</taxon>
    </lineage>
</organism>
<dbReference type="InterPro" id="IPR020573">
    <property type="entry name" value="UDP_GlcNAc_AcTrfase_non-rep"/>
</dbReference>
<keyword evidence="6 7" id="KW-0012">Acyltransferase</keyword>
<evidence type="ECO:0000313" key="10">
    <source>
        <dbReference type="Proteomes" id="UP001523550"/>
    </source>
</evidence>
<evidence type="ECO:0000256" key="2">
    <source>
        <dbReference type="ARBA" id="ARBA00022556"/>
    </source>
</evidence>
<reference evidence="9 10" key="1">
    <citation type="submission" date="2022-03" db="EMBL/GenBank/DDBJ databases">
        <title>Genomic Encyclopedia of Type Strains, Phase III (KMG-III): the genomes of soil and plant-associated and newly described type strains.</title>
        <authorList>
            <person name="Whitman W."/>
        </authorList>
    </citation>
    <scope>NUCLEOTIDE SEQUENCE [LARGE SCALE GENOMIC DNA]</scope>
    <source>
        <strain evidence="9 10">BSker1</strain>
    </source>
</reference>
<comment type="caution">
    <text evidence="9">The sequence shown here is derived from an EMBL/GenBank/DDBJ whole genome shotgun (WGS) entry which is preliminary data.</text>
</comment>
<accession>A0ABT1G6B1</accession>
<evidence type="ECO:0000313" key="9">
    <source>
        <dbReference type="EMBL" id="MCP1726627.1"/>
    </source>
</evidence>
<dbReference type="PANTHER" id="PTHR43378:SF2">
    <property type="entry name" value="UDP-3-O-ACYLGLUCOSAMINE N-ACYLTRANSFERASE 1, MITOCHONDRIAL-RELATED"/>
    <property type="match status" value="1"/>
</dbReference>